<protein>
    <submittedName>
        <fullName evidence="1">Uncharacterized protein</fullName>
    </submittedName>
</protein>
<keyword evidence="2" id="KW-1185">Reference proteome</keyword>
<accession>A0ABY5NPA0</accession>
<name>A0ABY5NPA0_9FLAO</name>
<evidence type="ECO:0000313" key="2">
    <source>
        <dbReference type="Proteomes" id="UP001317001"/>
    </source>
</evidence>
<dbReference type="RefSeq" id="WP_257498277.1">
    <property type="nucleotide sequence ID" value="NZ_CP102382.1"/>
</dbReference>
<proteinExistence type="predicted"/>
<gene>
    <name evidence="1" type="ORF">NPX36_08335</name>
</gene>
<dbReference type="EMBL" id="CP102382">
    <property type="protein sequence ID" value="UUV20376.1"/>
    <property type="molecule type" value="Genomic_DNA"/>
</dbReference>
<sequence>MKIEKELKKRKIPIVAIDKSLDKFDNKVMFPEKLEKANEMLKRIGLPKKVVAK</sequence>
<evidence type="ECO:0000313" key="1">
    <source>
        <dbReference type="EMBL" id="UUV20376.1"/>
    </source>
</evidence>
<reference evidence="1 2" key="1">
    <citation type="submission" date="2022-08" db="EMBL/GenBank/DDBJ databases">
        <title>Myroides zhujiangensis sp. nov., a novel bacterium isolated from sediment in the Pearl River Estuary.</title>
        <authorList>
            <person name="Cui L."/>
        </authorList>
    </citation>
    <scope>NUCLEOTIDE SEQUENCE [LARGE SCALE GENOMIC DNA]</scope>
    <source>
        <strain evidence="1 2">SCSIO 72103</strain>
    </source>
</reference>
<organism evidence="1 2">
    <name type="scientific">Paenimyroides aestuarii</name>
    <dbReference type="NCBI Taxonomy" id="2968490"/>
    <lineage>
        <taxon>Bacteria</taxon>
        <taxon>Pseudomonadati</taxon>
        <taxon>Bacteroidota</taxon>
        <taxon>Flavobacteriia</taxon>
        <taxon>Flavobacteriales</taxon>
        <taxon>Flavobacteriaceae</taxon>
        <taxon>Paenimyroides</taxon>
    </lineage>
</organism>
<dbReference type="Proteomes" id="UP001317001">
    <property type="component" value="Chromosome"/>
</dbReference>